<feature type="domain" description="HAT C-terminal dimerisation" evidence="3">
    <location>
        <begin position="374"/>
        <end position="413"/>
    </location>
</feature>
<organism evidence="4 5">
    <name type="scientific">Antrodiella citrinella</name>
    <dbReference type="NCBI Taxonomy" id="2447956"/>
    <lineage>
        <taxon>Eukaryota</taxon>
        <taxon>Fungi</taxon>
        <taxon>Dikarya</taxon>
        <taxon>Basidiomycota</taxon>
        <taxon>Agaricomycotina</taxon>
        <taxon>Agaricomycetes</taxon>
        <taxon>Polyporales</taxon>
        <taxon>Steccherinaceae</taxon>
        <taxon>Antrodiella</taxon>
    </lineage>
</organism>
<dbReference type="AlphaFoldDB" id="A0A4S4LS07"/>
<dbReference type="OrthoDB" id="3270520at2759"/>
<protein>
    <recommendedName>
        <fullName evidence="6">HAT C-terminal dimerisation domain-containing protein</fullName>
    </recommendedName>
</protein>
<dbReference type="Pfam" id="PF04937">
    <property type="entry name" value="DUF659"/>
    <property type="match status" value="1"/>
</dbReference>
<evidence type="ECO:0000256" key="1">
    <source>
        <dbReference type="SAM" id="MobiDB-lite"/>
    </source>
</evidence>
<evidence type="ECO:0000259" key="3">
    <source>
        <dbReference type="Pfam" id="PF05699"/>
    </source>
</evidence>
<dbReference type="InterPro" id="IPR008906">
    <property type="entry name" value="HATC_C_dom"/>
</dbReference>
<evidence type="ECO:0008006" key="6">
    <source>
        <dbReference type="Google" id="ProtNLM"/>
    </source>
</evidence>
<reference evidence="4 5" key="1">
    <citation type="submission" date="2019-02" db="EMBL/GenBank/DDBJ databases">
        <title>Genome sequencing of the rare red list fungi Antrodiella citrinella (Flaviporus citrinellus).</title>
        <authorList>
            <person name="Buettner E."/>
            <person name="Kellner H."/>
        </authorList>
    </citation>
    <scope>NUCLEOTIDE SEQUENCE [LARGE SCALE GENOMIC DNA]</scope>
    <source>
        <strain evidence="4 5">DSM 108506</strain>
    </source>
</reference>
<gene>
    <name evidence="4" type="ORF">EUX98_g9540</name>
</gene>
<evidence type="ECO:0000259" key="2">
    <source>
        <dbReference type="Pfam" id="PF04937"/>
    </source>
</evidence>
<evidence type="ECO:0000313" key="5">
    <source>
        <dbReference type="Proteomes" id="UP000308730"/>
    </source>
</evidence>
<dbReference type="EMBL" id="SGPM01000875">
    <property type="protein sequence ID" value="THH14935.1"/>
    <property type="molecule type" value="Genomic_DNA"/>
</dbReference>
<keyword evidence="5" id="KW-1185">Reference proteome</keyword>
<proteinExistence type="predicted"/>
<dbReference type="Pfam" id="PF05699">
    <property type="entry name" value="Dimer_Tnp_hAT"/>
    <property type="match status" value="1"/>
</dbReference>
<sequence>MAEARGYPATLQSDGWTGGNHRHLIAFLITANQKAYTVRVDDVTAERKTAENLFTLLESAIEDVEKKWNCPVVAVVTDASDCWAHQINLVVGDYFKVTTPILTYSEKATNLISWLRSRTIILALLRQIQIDSRRDVLTILRAVLTRWTSHLRAYQRLLDVLPSLRVMVAAEEARPVAMRLILVGDGKARAEKMFRLINDSLFWQSLARVVRHLEPLGKAANVIQAAYCRLDTVLLMLGYLYAVYSKMTDPDDCNGVTTILESLERRWAKADHEIFMAAIILNPLYGNTPFAPELLNNAGIRELLVRVYKRVFHTEDVPLTFSIQVGQYLQRTNKFSNLGTTVNLAIVKAELEGKTPDPFYVLNDMSYGNKDLEVFGLSRRVLSITANSASCERLFSTFGQVLTKHRTRLLLKNMTCQAEVKAHIRSEHLRHLDEQRMQKLRQRFQTQKEANTADRMPQLTHFTSESASASETAHAPTPAPLPANPQPSTSTTAPGHTHLPQFTFRELVQEQIELADLDTLDFELEDSIRSAPDLEAQLSRPTLANLFNYNDQNWRGIIASAADRTFDQELEFYELLDLDADGEDAEDIDDTTADILFS</sequence>
<dbReference type="Proteomes" id="UP000308730">
    <property type="component" value="Unassembled WGS sequence"/>
</dbReference>
<dbReference type="InterPro" id="IPR007021">
    <property type="entry name" value="DUF659"/>
</dbReference>
<name>A0A4S4LS07_9APHY</name>
<feature type="domain" description="DUF659" evidence="2">
    <location>
        <begin position="10"/>
        <end position="94"/>
    </location>
</feature>
<feature type="region of interest" description="Disordered" evidence="1">
    <location>
        <begin position="464"/>
        <end position="497"/>
    </location>
</feature>
<dbReference type="SUPFAM" id="SSF53098">
    <property type="entry name" value="Ribonuclease H-like"/>
    <property type="match status" value="1"/>
</dbReference>
<accession>A0A4S4LS07</accession>
<evidence type="ECO:0000313" key="4">
    <source>
        <dbReference type="EMBL" id="THH14935.1"/>
    </source>
</evidence>
<feature type="compositionally biased region" description="Low complexity" evidence="1">
    <location>
        <begin position="464"/>
        <end position="476"/>
    </location>
</feature>
<dbReference type="GO" id="GO:0046983">
    <property type="term" value="F:protein dimerization activity"/>
    <property type="evidence" value="ECO:0007669"/>
    <property type="project" value="InterPro"/>
</dbReference>
<dbReference type="InterPro" id="IPR012337">
    <property type="entry name" value="RNaseH-like_sf"/>
</dbReference>
<comment type="caution">
    <text evidence="4">The sequence shown here is derived from an EMBL/GenBank/DDBJ whole genome shotgun (WGS) entry which is preliminary data.</text>
</comment>